<organism evidence="3 4">
    <name type="scientific">Letharia columbiana</name>
    <dbReference type="NCBI Taxonomy" id="112416"/>
    <lineage>
        <taxon>Eukaryota</taxon>
        <taxon>Fungi</taxon>
        <taxon>Dikarya</taxon>
        <taxon>Ascomycota</taxon>
        <taxon>Pezizomycotina</taxon>
        <taxon>Lecanoromycetes</taxon>
        <taxon>OSLEUM clade</taxon>
        <taxon>Lecanoromycetidae</taxon>
        <taxon>Lecanorales</taxon>
        <taxon>Lecanorineae</taxon>
        <taxon>Parmeliaceae</taxon>
        <taxon>Letharia</taxon>
    </lineage>
</organism>
<gene>
    <name evidence="3" type="ORF">HO173_010020</name>
</gene>
<reference evidence="3 4" key="1">
    <citation type="journal article" date="2020" name="Genomics">
        <title>Complete, high-quality genomes from long-read metagenomic sequencing of two wolf lichen thalli reveals enigmatic genome architecture.</title>
        <authorList>
            <person name="McKenzie S.K."/>
            <person name="Walston R.F."/>
            <person name="Allen J.L."/>
        </authorList>
    </citation>
    <scope>NUCLEOTIDE SEQUENCE [LARGE SCALE GENOMIC DNA]</scope>
    <source>
        <strain evidence="3">WasteWater2</strain>
    </source>
</reference>
<dbReference type="Proteomes" id="UP000578531">
    <property type="component" value="Unassembled WGS sequence"/>
</dbReference>
<dbReference type="GO" id="GO:0046873">
    <property type="term" value="F:metal ion transmembrane transporter activity"/>
    <property type="evidence" value="ECO:0007669"/>
    <property type="project" value="InterPro"/>
</dbReference>
<evidence type="ECO:0000313" key="4">
    <source>
        <dbReference type="Proteomes" id="UP000578531"/>
    </source>
</evidence>
<sequence length="712" mass="82002">MMTEPIRSSDVLYKILDVLQRIEVKLEGHEDRFKSLEYHTQISNGGRKAEGLGGNADTSSETSRTAEIFNTSAENLRSPRKGTPTSDDLPEDISTALKIPYSQWSINQLDRFFNLSLSNLLEARLGDCWKMPDDDRLPLKFFKTNILKSSGPFGVPIDSYPTSRQPVERDLEFLCQFDNELRAHPGNDFMVVDFDAADGTRLYRLGEQAFGSELQVEAQGSKIAPWSRLILYQGATTGESIYPTEKRAPRQPIPYFTSTDKILGLWDHLDYHLQTKRRGTTTNPYANAWNGFHTNFYEIREVTEWQVKEFWKHGPLYGHPLGWHFRKCAYTIYSPVAVDAVQHPDHDLSKTNQYWTLLVLAPDRFFNDKNTSFPMGPSSPGRAQALGYALGRLTQPGAELNLIGQGLERITDRWAEFLSYFDYILDGGDSLMKPAEHDNLLFDDGAFSRSRRYFWAIDCLSEFELSITDNITQWELYKAARLPWVKDLPEHDQRQLAFAERQYRVLQNQRESFRQKLASTKALRDALFNASAVIESRASTRLGENVKLLTFVSIFFLPLAFTTSLWSVNDQFSMTALIYVVIIVALVTYFIMFNINSLAQGFGRVYDNKKKYIVRAMKRDRKQAWKQRGQRFEVFRPKHESPEPSEWYIPFYALLHPAVALGLDRREGLTNSRPTTEIEKVYEPSKGGLARLFGRRKRPTEEEVNDQPWVIE</sequence>
<evidence type="ECO:0000256" key="1">
    <source>
        <dbReference type="SAM" id="MobiDB-lite"/>
    </source>
</evidence>
<feature type="transmembrane region" description="Helical" evidence="2">
    <location>
        <begin position="546"/>
        <end position="566"/>
    </location>
</feature>
<dbReference type="Pfam" id="PF01544">
    <property type="entry name" value="CorA"/>
    <property type="match status" value="1"/>
</dbReference>
<comment type="caution">
    <text evidence="3">The sequence shown here is derived from an EMBL/GenBank/DDBJ whole genome shotgun (WGS) entry which is preliminary data.</text>
</comment>
<evidence type="ECO:0000313" key="3">
    <source>
        <dbReference type="EMBL" id="KAF6231718.1"/>
    </source>
</evidence>
<keyword evidence="4" id="KW-1185">Reference proteome</keyword>
<dbReference type="RefSeq" id="XP_037161150.1">
    <property type="nucleotide sequence ID" value="XM_037311906.1"/>
</dbReference>
<accession>A0A8H6FNJ5</accession>
<dbReference type="EMBL" id="JACCJC010000054">
    <property type="protein sequence ID" value="KAF6231718.1"/>
    <property type="molecule type" value="Genomic_DNA"/>
</dbReference>
<protein>
    <submittedName>
        <fullName evidence="3">Uncharacterized protein</fullName>
    </submittedName>
</protein>
<feature type="region of interest" description="Disordered" evidence="1">
    <location>
        <begin position="44"/>
        <end position="64"/>
    </location>
</feature>
<dbReference type="GeneID" id="59291667"/>
<keyword evidence="2" id="KW-1133">Transmembrane helix</keyword>
<keyword evidence="2" id="KW-0472">Membrane</keyword>
<name>A0A8H6FNJ5_9LECA</name>
<proteinExistence type="predicted"/>
<dbReference type="AlphaFoldDB" id="A0A8H6FNJ5"/>
<dbReference type="OrthoDB" id="5428055at2759"/>
<dbReference type="GO" id="GO:0016020">
    <property type="term" value="C:membrane"/>
    <property type="evidence" value="ECO:0007669"/>
    <property type="project" value="InterPro"/>
</dbReference>
<keyword evidence="2" id="KW-0812">Transmembrane</keyword>
<evidence type="ECO:0000256" key="2">
    <source>
        <dbReference type="SAM" id="Phobius"/>
    </source>
</evidence>
<dbReference type="InterPro" id="IPR002523">
    <property type="entry name" value="MgTranspt_CorA/ZnTranspt_ZntB"/>
</dbReference>
<feature type="transmembrane region" description="Helical" evidence="2">
    <location>
        <begin position="572"/>
        <end position="595"/>
    </location>
</feature>